<proteinExistence type="predicted"/>
<accession>K7YPV3</accession>
<keyword evidence="1" id="KW-1133">Transmembrane helix</keyword>
<keyword evidence="3" id="KW-1185">Reference proteome</keyword>
<feature type="transmembrane region" description="Helical" evidence="1">
    <location>
        <begin position="20"/>
        <end position="39"/>
    </location>
</feature>
<sequence length="43" mass="5034">MTKILTNLLLFNKYLFSKLGLSNLLSIMSLHLLIIFLLYNSIY</sequence>
<evidence type="ECO:0000256" key="1">
    <source>
        <dbReference type="SAM" id="Phobius"/>
    </source>
</evidence>
<keyword evidence="1" id="KW-0472">Membrane</keyword>
<dbReference type="HOGENOM" id="CLU_3231093_0_0_5"/>
<gene>
    <name evidence="2" type="ORF">A1OE_1403</name>
</gene>
<dbReference type="Proteomes" id="UP000010077">
    <property type="component" value="Chromosome"/>
</dbReference>
<dbReference type="AlphaFoldDB" id="K7YPV3"/>
<evidence type="ECO:0000313" key="3">
    <source>
        <dbReference type="Proteomes" id="UP000010077"/>
    </source>
</evidence>
<reference evidence="2 3" key="1">
    <citation type="journal article" date="2012" name="Proc. Natl. Acad. Sci. U.S.A.">
        <title>Genome streamlining and chemical defense in a coral reef symbiosis.</title>
        <authorList>
            <person name="Kwan J.C."/>
            <person name="Donia M.S."/>
            <person name="Han A.W."/>
            <person name="Hirose E."/>
            <person name="Haygood M.G."/>
            <person name="Schmidt E.W."/>
        </authorList>
    </citation>
    <scope>NUCLEOTIDE SEQUENCE [LARGE SCALE GENOMIC DNA]</scope>
    <source>
        <strain evidence="2 3">L2</strain>
    </source>
</reference>
<evidence type="ECO:0000313" key="2">
    <source>
        <dbReference type="EMBL" id="AFX99572.1"/>
    </source>
</evidence>
<dbReference type="EMBL" id="CP003539">
    <property type="protein sequence ID" value="AFX99572.1"/>
    <property type="molecule type" value="Genomic_DNA"/>
</dbReference>
<name>K7YPV3_9PROT</name>
<dbReference type="KEGG" id="thal:A1OE_1403"/>
<protein>
    <submittedName>
        <fullName evidence="2">Uncharacterized protein</fullName>
    </submittedName>
</protein>
<organism evidence="2 3">
    <name type="scientific">Candidatus Endolissoclinum faulkneri L2</name>
    <dbReference type="NCBI Taxonomy" id="1193729"/>
    <lineage>
        <taxon>Bacteria</taxon>
        <taxon>Pseudomonadati</taxon>
        <taxon>Pseudomonadota</taxon>
        <taxon>Alphaproteobacteria</taxon>
        <taxon>Rhodospirillales</taxon>
        <taxon>Rhodospirillaceae</taxon>
        <taxon>Candidatus Endolissoclinum</taxon>
    </lineage>
</organism>
<keyword evidence="1" id="KW-0812">Transmembrane</keyword>